<proteinExistence type="predicted"/>
<evidence type="ECO:0000313" key="5">
    <source>
        <dbReference type="Proteomes" id="UP000028042"/>
    </source>
</evidence>
<dbReference type="Proteomes" id="UP000030905">
    <property type="component" value="Chromosome"/>
</dbReference>
<organism evidence="3 6">
    <name type="scientific">Clostridium pasteurianum DSM 525 = ATCC 6013</name>
    <dbReference type="NCBI Taxonomy" id="1262449"/>
    <lineage>
        <taxon>Bacteria</taxon>
        <taxon>Bacillati</taxon>
        <taxon>Bacillota</taxon>
        <taxon>Clostridia</taxon>
        <taxon>Eubacteriales</taxon>
        <taxon>Clostridiaceae</taxon>
        <taxon>Clostridium</taxon>
    </lineage>
</organism>
<dbReference type="eggNOG" id="ENOG5030W7B">
    <property type="taxonomic scope" value="Bacteria"/>
</dbReference>
<keyword evidence="6" id="KW-1185">Reference proteome</keyword>
<dbReference type="Proteomes" id="UP000028042">
    <property type="component" value="Unassembled WGS sequence"/>
</dbReference>
<feature type="region of interest" description="Disordered" evidence="2">
    <location>
        <begin position="142"/>
        <end position="165"/>
    </location>
</feature>
<accession>A0A0H3J4S1</accession>
<reference evidence="4 5" key="3">
    <citation type="journal article" name="Genome Announc.">
        <title>Improved Draft Genome Sequence of Clostridium pasteurianum Strain ATCC 6013 (DSM 525) Using a Hybrid Next-Generation Sequencing Approach.</title>
        <authorList>
            <person name="Pyne M.E."/>
            <person name="Utturkar S."/>
            <person name="Brown S.D."/>
            <person name="Moo-Young M."/>
            <person name="Chung D.A."/>
            <person name="Chou C.P."/>
        </authorList>
    </citation>
    <scope>NUCLEOTIDE SEQUENCE [LARGE SCALE GENOMIC DNA]</scope>
    <source>
        <strain evidence="4 5">ATCC 6013</strain>
    </source>
</reference>
<feature type="region of interest" description="Disordered" evidence="2">
    <location>
        <begin position="1"/>
        <end position="24"/>
    </location>
</feature>
<dbReference type="AlphaFoldDB" id="A0A0H3J4S1"/>
<sequence>MEENKEQQNTEGTENLDTQGDKDINIEGILNHPEFKKYMESYADKRVSDAVKTTEKKLKTKFEEEKKKSEMTQEELLQQKENELRDRELKLEKIQYFKDKQYDLDLLDFVFGEDIEAIKENSDMLVANINKVIEQKVNERLKGGYVPPKNDDSKSSNTDSIGLRLAKQIDESQKRAVESQNQYFK</sequence>
<name>A0A0H3J4S1_CLOPA</name>
<evidence type="ECO:0000313" key="6">
    <source>
        <dbReference type="Proteomes" id="UP000030905"/>
    </source>
</evidence>
<keyword evidence="1" id="KW-0175">Coiled coil</keyword>
<dbReference type="RefSeq" id="WP_003441201.1">
    <property type="nucleotide sequence ID" value="NZ_ANZB01000002.1"/>
</dbReference>
<gene>
    <name evidence="3" type="ORF">CLPA_c24240</name>
    <name evidence="4" type="ORF">CP6013_00755</name>
</gene>
<dbReference type="Pfam" id="PF14265">
    <property type="entry name" value="DUF4355"/>
    <property type="match status" value="1"/>
</dbReference>
<evidence type="ECO:0000256" key="1">
    <source>
        <dbReference type="SAM" id="Coils"/>
    </source>
</evidence>
<dbReference type="GeneID" id="93074564"/>
<evidence type="ECO:0000313" key="4">
    <source>
        <dbReference type="EMBL" id="KRU11508.1"/>
    </source>
</evidence>
<evidence type="ECO:0008006" key="7">
    <source>
        <dbReference type="Google" id="ProtNLM"/>
    </source>
</evidence>
<feature type="compositionally biased region" description="Polar residues" evidence="2">
    <location>
        <begin position="9"/>
        <end position="18"/>
    </location>
</feature>
<dbReference type="PATRIC" id="fig|1262449.3.peg.566"/>
<evidence type="ECO:0000256" key="2">
    <source>
        <dbReference type="SAM" id="MobiDB-lite"/>
    </source>
</evidence>
<dbReference type="KEGG" id="cpae:CPAST_c24240"/>
<reference evidence="3 6" key="1">
    <citation type="journal article" date="2015" name="Genome Announc.">
        <title>Complete Genome Sequence of the Nitrogen-Fixing and Solvent-Producing Clostridium pasteurianum DSM 525.</title>
        <authorList>
            <person name="Poehlein A."/>
            <person name="Grosse-Honebrink A."/>
            <person name="Zhang Y."/>
            <person name="Minton N.P."/>
            <person name="Daniel R."/>
        </authorList>
    </citation>
    <scope>NUCLEOTIDE SEQUENCE [LARGE SCALE GENOMIC DNA]</scope>
    <source>
        <strain evidence="3">DSM 525</strain>
        <strain evidence="6">DSM 525 / ATCC 6013</strain>
    </source>
</reference>
<dbReference type="KEGG" id="cpat:CLPA_c24240"/>
<dbReference type="InterPro" id="IPR025580">
    <property type="entry name" value="Gp46"/>
</dbReference>
<dbReference type="EMBL" id="CP009268">
    <property type="protein sequence ID" value="AJA52482.1"/>
    <property type="molecule type" value="Genomic_DNA"/>
</dbReference>
<evidence type="ECO:0000313" key="3">
    <source>
        <dbReference type="EMBL" id="AJA52482.1"/>
    </source>
</evidence>
<reference evidence="4" key="2">
    <citation type="submission" date="2015-10" db="EMBL/GenBank/DDBJ databases">
        <title>Improved Draft Genome Sequence of Clostridium pasteurianum Strain ATCC 6013 (DSM 525) Using a Hybrid Next-Generation Sequencing Approach.</title>
        <authorList>
            <person name="Pyne M.E."/>
            <person name="Utturkar S.M."/>
            <person name="Brown S.D."/>
            <person name="Moo-Young M."/>
            <person name="Chung D.A."/>
            <person name="Chou P.C."/>
        </authorList>
    </citation>
    <scope>NUCLEOTIDE SEQUENCE</scope>
    <source>
        <strain evidence="4">ATCC 6013</strain>
    </source>
</reference>
<protein>
    <recommendedName>
        <fullName evidence="7">Phage scaffold protein</fullName>
    </recommendedName>
</protein>
<feature type="coiled-coil region" evidence="1">
    <location>
        <begin position="55"/>
        <end position="82"/>
    </location>
</feature>
<dbReference type="EMBL" id="JPGY02000001">
    <property type="protein sequence ID" value="KRU11508.1"/>
    <property type="molecule type" value="Genomic_DNA"/>
</dbReference>